<dbReference type="GO" id="GO:0000287">
    <property type="term" value="F:magnesium ion binding"/>
    <property type="evidence" value="ECO:0007669"/>
    <property type="project" value="UniProtKB-UniRule"/>
</dbReference>
<gene>
    <name evidence="3" type="primary">uppS</name>
    <name evidence="3" type="ORF">CJ255_15530</name>
</gene>
<name>A0A2A6RGR0_9CHLR</name>
<protein>
    <recommendedName>
        <fullName evidence="2">Isoprenyl transferase</fullName>
        <ecNumber evidence="2">2.5.1.-</ecNumber>
    </recommendedName>
</protein>
<dbReference type="EC" id="2.5.1.-" evidence="2"/>
<comment type="subunit">
    <text evidence="2">Homodimer.</text>
</comment>
<organism evidence="3 4">
    <name type="scientific">Candidatus Viridilinea mediisalina</name>
    <dbReference type="NCBI Taxonomy" id="2024553"/>
    <lineage>
        <taxon>Bacteria</taxon>
        <taxon>Bacillati</taxon>
        <taxon>Chloroflexota</taxon>
        <taxon>Chloroflexia</taxon>
        <taxon>Chloroflexales</taxon>
        <taxon>Chloroflexineae</taxon>
        <taxon>Oscillochloridaceae</taxon>
        <taxon>Candidatus Viridilinea</taxon>
    </lineage>
</organism>
<dbReference type="OrthoDB" id="4191603at2"/>
<keyword evidence="4" id="KW-1185">Reference proteome</keyword>
<feature type="binding site" evidence="2">
    <location>
        <position position="31"/>
    </location>
    <ligand>
        <name>substrate</name>
    </ligand>
</feature>
<dbReference type="SUPFAM" id="SSF64005">
    <property type="entry name" value="Undecaprenyl diphosphate synthase"/>
    <property type="match status" value="1"/>
</dbReference>
<comment type="caution">
    <text evidence="3">The sequence shown here is derived from an EMBL/GenBank/DDBJ whole genome shotgun (WGS) entry which is preliminary data.</text>
</comment>
<comment type="cofactor">
    <cofactor evidence="2">
        <name>Mg(2+)</name>
        <dbReference type="ChEBI" id="CHEBI:18420"/>
    </cofactor>
    <text evidence="2">Binds 2 magnesium ions per subunit.</text>
</comment>
<feature type="binding site" evidence="2">
    <location>
        <position position="177"/>
    </location>
    <ligand>
        <name>substrate</name>
    </ligand>
</feature>
<feature type="binding site" evidence="2">
    <location>
        <position position="63"/>
    </location>
    <ligand>
        <name>substrate</name>
    </ligand>
</feature>
<comment type="function">
    <text evidence="2">Catalyzes the condensation of isopentenyl diphosphate (IPP) with allylic pyrophosphates generating different type of terpenoids.</text>
</comment>
<keyword evidence="1 2" id="KW-0808">Transferase</keyword>
<feature type="binding site" evidence="2">
    <location>
        <position position="65"/>
    </location>
    <ligand>
        <name>substrate</name>
    </ligand>
</feature>
<feature type="active site" description="Proton acceptor" evidence="2">
    <location>
        <position position="62"/>
    </location>
</feature>
<feature type="binding site" evidence="2">
    <location>
        <position position="19"/>
    </location>
    <ligand>
        <name>substrate</name>
    </ligand>
</feature>
<dbReference type="AlphaFoldDB" id="A0A2A6RGR0"/>
<feature type="binding site" evidence="2">
    <location>
        <position position="27"/>
    </location>
    <ligand>
        <name>substrate</name>
    </ligand>
</feature>
<dbReference type="InterPro" id="IPR018520">
    <property type="entry name" value="UPP_synth-like_CS"/>
</dbReference>
<dbReference type="GO" id="GO:0016094">
    <property type="term" value="P:polyprenol biosynthetic process"/>
    <property type="evidence" value="ECO:0007669"/>
    <property type="project" value="TreeGrafter"/>
</dbReference>
<dbReference type="NCBIfam" id="TIGR00055">
    <property type="entry name" value="uppS"/>
    <property type="match status" value="1"/>
</dbReference>
<comment type="caution">
    <text evidence="2">Lacks conserved residue(s) required for the propagation of feature annotation.</text>
</comment>
<proteinExistence type="inferred from homology"/>
<evidence type="ECO:0000313" key="3">
    <source>
        <dbReference type="EMBL" id="PDW02123.1"/>
    </source>
</evidence>
<dbReference type="CDD" id="cd00475">
    <property type="entry name" value="Cis_IPPS"/>
    <property type="match status" value="1"/>
</dbReference>
<feature type="binding site" evidence="2">
    <location>
        <begin position="183"/>
        <end position="185"/>
    </location>
    <ligand>
        <name>substrate</name>
    </ligand>
</feature>
<comment type="similarity">
    <text evidence="2">Belongs to the UPP synthase family.</text>
</comment>
<feature type="active site" evidence="2">
    <location>
        <position position="14"/>
    </location>
</feature>
<evidence type="ECO:0000256" key="2">
    <source>
        <dbReference type="HAMAP-Rule" id="MF_01139"/>
    </source>
</evidence>
<dbReference type="RefSeq" id="WP_097645012.1">
    <property type="nucleotide sequence ID" value="NZ_NQWI01000086.1"/>
</dbReference>
<dbReference type="InterPro" id="IPR036424">
    <property type="entry name" value="UPP_synth-like_sf"/>
</dbReference>
<feature type="binding site" evidence="2">
    <location>
        <position position="14"/>
    </location>
    <ligand>
        <name>Mg(2+)</name>
        <dbReference type="ChEBI" id="CHEBI:18420"/>
    </ligand>
</feature>
<dbReference type="PANTHER" id="PTHR10291">
    <property type="entry name" value="DEHYDRODOLICHYL DIPHOSPHATE SYNTHASE FAMILY MEMBER"/>
    <property type="match status" value="1"/>
</dbReference>
<dbReference type="Gene3D" id="3.40.1180.10">
    <property type="entry name" value="Decaprenyl diphosphate synthase-like"/>
    <property type="match status" value="1"/>
</dbReference>
<keyword evidence="2" id="KW-0479">Metal-binding</keyword>
<sequence>MDNKLPKHLGLIMDGNGRWGQRQQRSRLFGHQVGLQHILTVLPICFRLGIPIVSGYLWSLENWRRPSAEVAHMRHLLRTLGPPLMRMLHAQHVRIVHSGNRAGLTPKELAIIDEAVTLTQYNGPHTFNIVFNYSGREELVHAARRIATERIDPAEISEQLVNAMLSTPMPDLDLVIRTSGECRLSNFLLWQSANAVLYVTDTSWPDFGQRDLEAALRYYQEALCMPAHVRAVAEGQEPYCV</sequence>
<dbReference type="Pfam" id="PF01255">
    <property type="entry name" value="Prenyltransf"/>
    <property type="match status" value="1"/>
</dbReference>
<evidence type="ECO:0000256" key="1">
    <source>
        <dbReference type="ARBA" id="ARBA00022679"/>
    </source>
</evidence>
<dbReference type="InterPro" id="IPR001441">
    <property type="entry name" value="UPP_synth-like"/>
</dbReference>
<accession>A0A2A6RGR0</accession>
<reference evidence="4" key="1">
    <citation type="submission" date="2017-08" db="EMBL/GenBank/DDBJ databases">
        <authorList>
            <person name="Grouzdev D.S."/>
            <person name="Gaisin V.A."/>
            <person name="Rysina M.S."/>
            <person name="Gorlenko V.M."/>
        </authorList>
    </citation>
    <scope>NUCLEOTIDE SEQUENCE [LARGE SCALE GENOMIC DNA]</scope>
    <source>
        <strain evidence="4">Kir15-3F</strain>
    </source>
</reference>
<dbReference type="EMBL" id="NQWI01000086">
    <property type="protein sequence ID" value="PDW02123.1"/>
    <property type="molecule type" value="Genomic_DNA"/>
</dbReference>
<dbReference type="PROSITE" id="PS01066">
    <property type="entry name" value="UPP_SYNTHASE"/>
    <property type="match status" value="1"/>
</dbReference>
<keyword evidence="2" id="KW-0460">Magnesium</keyword>
<feature type="binding site" evidence="2">
    <location>
        <begin position="59"/>
        <end position="61"/>
    </location>
    <ligand>
        <name>substrate</name>
    </ligand>
</feature>
<dbReference type="Proteomes" id="UP000220527">
    <property type="component" value="Unassembled WGS sequence"/>
</dbReference>
<feature type="binding site" evidence="2">
    <location>
        <begin position="15"/>
        <end position="18"/>
    </location>
    <ligand>
        <name>substrate</name>
    </ligand>
</feature>
<dbReference type="PANTHER" id="PTHR10291:SF0">
    <property type="entry name" value="DEHYDRODOLICHYL DIPHOSPHATE SYNTHASE 2"/>
    <property type="match status" value="1"/>
</dbReference>
<dbReference type="HAMAP" id="MF_01139">
    <property type="entry name" value="ISPT"/>
    <property type="match status" value="1"/>
</dbReference>
<dbReference type="GO" id="GO:0045547">
    <property type="term" value="F:ditrans,polycis-polyprenyl diphosphate synthase [(2E,6E)-farnesyl diphosphate specific] activity"/>
    <property type="evidence" value="ECO:0007669"/>
    <property type="project" value="TreeGrafter"/>
</dbReference>
<evidence type="ECO:0000313" key="4">
    <source>
        <dbReference type="Proteomes" id="UP000220527"/>
    </source>
</evidence>